<evidence type="ECO:0000256" key="5">
    <source>
        <dbReference type="ARBA" id="ARBA00023004"/>
    </source>
</evidence>
<comment type="caution">
    <text evidence="8">The sequence shown here is derived from an EMBL/GenBank/DDBJ whole genome shotgun (WGS) entry which is preliminary data.</text>
</comment>
<dbReference type="Proteomes" id="UP000528608">
    <property type="component" value="Unassembled WGS sequence"/>
</dbReference>
<dbReference type="SUPFAM" id="SSF48264">
    <property type="entry name" value="Cytochrome P450"/>
    <property type="match status" value="1"/>
</dbReference>
<dbReference type="InterPro" id="IPR036396">
    <property type="entry name" value="Cyt_P450_sf"/>
</dbReference>
<organism evidence="8 9">
    <name type="scientific">Streptomyces eurocidicus</name>
    <name type="common">Streptoverticillium eurocidicus</name>
    <dbReference type="NCBI Taxonomy" id="66423"/>
    <lineage>
        <taxon>Bacteria</taxon>
        <taxon>Bacillati</taxon>
        <taxon>Actinomycetota</taxon>
        <taxon>Actinomycetes</taxon>
        <taxon>Kitasatosporales</taxon>
        <taxon>Streptomycetaceae</taxon>
        <taxon>Streptomyces</taxon>
    </lineage>
</organism>
<evidence type="ECO:0000256" key="3">
    <source>
        <dbReference type="ARBA" id="ARBA00022723"/>
    </source>
</evidence>
<dbReference type="PRINTS" id="PR00385">
    <property type="entry name" value="P450"/>
</dbReference>
<dbReference type="InterPro" id="IPR001128">
    <property type="entry name" value="Cyt_P450"/>
</dbReference>
<dbReference type="InterPro" id="IPR017972">
    <property type="entry name" value="Cyt_P450_CS"/>
</dbReference>
<dbReference type="CDD" id="cd11030">
    <property type="entry name" value="CYP105-like"/>
    <property type="match status" value="1"/>
</dbReference>
<reference evidence="8 9" key="1">
    <citation type="submission" date="2020-08" db="EMBL/GenBank/DDBJ databases">
        <title>Genomic Encyclopedia of Type Strains, Phase III (KMG-III): the genomes of soil and plant-associated and newly described type strains.</title>
        <authorList>
            <person name="Whitman W."/>
        </authorList>
    </citation>
    <scope>NUCLEOTIDE SEQUENCE [LARGE SCALE GENOMIC DNA]</scope>
    <source>
        <strain evidence="8 9">CECT 3259</strain>
    </source>
</reference>
<evidence type="ECO:0000256" key="7">
    <source>
        <dbReference type="RuleBase" id="RU000461"/>
    </source>
</evidence>
<name>A0A7W8BEI4_STREU</name>
<dbReference type="GO" id="GO:0004497">
    <property type="term" value="F:monooxygenase activity"/>
    <property type="evidence" value="ECO:0007669"/>
    <property type="project" value="UniProtKB-KW"/>
</dbReference>
<dbReference type="RefSeq" id="WP_102921039.1">
    <property type="nucleotide sequence ID" value="NZ_JACHJF010000022.1"/>
</dbReference>
<accession>A0A7W8BEI4</accession>
<protein>
    <submittedName>
        <fullName evidence="8">Cytochrome P450</fullName>
    </submittedName>
</protein>
<dbReference type="InterPro" id="IPR002397">
    <property type="entry name" value="Cyt_P450_B"/>
</dbReference>
<dbReference type="PANTHER" id="PTHR46696">
    <property type="entry name" value="P450, PUTATIVE (EUROFUNG)-RELATED"/>
    <property type="match status" value="1"/>
</dbReference>
<dbReference type="GO" id="GO:0016705">
    <property type="term" value="F:oxidoreductase activity, acting on paired donors, with incorporation or reduction of molecular oxygen"/>
    <property type="evidence" value="ECO:0007669"/>
    <property type="project" value="InterPro"/>
</dbReference>
<dbReference type="OrthoDB" id="3664945at2"/>
<dbReference type="PANTHER" id="PTHR46696:SF1">
    <property type="entry name" value="CYTOCHROME P450 YJIB-RELATED"/>
    <property type="match status" value="1"/>
</dbReference>
<gene>
    <name evidence="8" type="ORF">FHS36_005383</name>
</gene>
<evidence type="ECO:0000256" key="4">
    <source>
        <dbReference type="ARBA" id="ARBA00023002"/>
    </source>
</evidence>
<sequence>MTGAAPAAPSPFPSAAACPLFSTARENLFDPPAEIRTLREREPLSRTTFTDGHTGWLVTGHATARTVLSDPRFGARAEPGHPPVPRAAILEEDPADPAGTPLPQGAPGHRRYRELLTAQFTDRRMGLLAERTEKAAEELLDAMERAGRTADLVGDFALPLSSLVLCELLGVPAPDRERFRRDLAAWSAHGASTDQVTAAFAGLAAALHGLVLRKRAEPGDDLLSGLVHGAGNLADEELASLAFLLLAAGHETTAGQLALSVLALLRHPGRAAALRAEPSLTEGAVEELLRYLGVVHHGPTRAALEDAEIDGVLVRRGEIVTVSLAAADRDPTRHPDPDVLDLTRDATGHLAFGHGTHRCLGRQLARVELRAGIDALLRRFPRLRLAVPADGIPLRHDTQVYGVHRLPVAW</sequence>
<dbReference type="FunFam" id="1.10.630.10:FF:000018">
    <property type="entry name" value="Cytochrome P450 monooxygenase"/>
    <property type="match status" value="1"/>
</dbReference>
<evidence type="ECO:0000313" key="8">
    <source>
        <dbReference type="EMBL" id="MBB5121912.1"/>
    </source>
</evidence>
<keyword evidence="5 7" id="KW-0408">Iron</keyword>
<evidence type="ECO:0000313" key="9">
    <source>
        <dbReference type="Proteomes" id="UP000528608"/>
    </source>
</evidence>
<evidence type="ECO:0000256" key="1">
    <source>
        <dbReference type="ARBA" id="ARBA00010617"/>
    </source>
</evidence>
<dbReference type="PRINTS" id="PR00359">
    <property type="entry name" value="BP450"/>
</dbReference>
<dbReference type="Pfam" id="PF00067">
    <property type="entry name" value="p450"/>
    <property type="match status" value="1"/>
</dbReference>
<comment type="similarity">
    <text evidence="1 7">Belongs to the cytochrome P450 family.</text>
</comment>
<dbReference type="AlphaFoldDB" id="A0A7W8BEI4"/>
<dbReference type="EMBL" id="JACHJF010000022">
    <property type="protein sequence ID" value="MBB5121912.1"/>
    <property type="molecule type" value="Genomic_DNA"/>
</dbReference>
<proteinExistence type="inferred from homology"/>
<keyword evidence="4 7" id="KW-0560">Oxidoreductase</keyword>
<dbReference type="Gene3D" id="1.10.630.10">
    <property type="entry name" value="Cytochrome P450"/>
    <property type="match status" value="1"/>
</dbReference>
<keyword evidence="6 7" id="KW-0503">Monooxygenase</keyword>
<keyword evidence="3 7" id="KW-0479">Metal-binding</keyword>
<dbReference type="PROSITE" id="PS00086">
    <property type="entry name" value="CYTOCHROME_P450"/>
    <property type="match status" value="1"/>
</dbReference>
<dbReference type="GO" id="GO:0005506">
    <property type="term" value="F:iron ion binding"/>
    <property type="evidence" value="ECO:0007669"/>
    <property type="project" value="InterPro"/>
</dbReference>
<dbReference type="GO" id="GO:0020037">
    <property type="term" value="F:heme binding"/>
    <property type="evidence" value="ECO:0007669"/>
    <property type="project" value="InterPro"/>
</dbReference>
<keyword evidence="2 7" id="KW-0349">Heme</keyword>
<evidence type="ECO:0000256" key="2">
    <source>
        <dbReference type="ARBA" id="ARBA00022617"/>
    </source>
</evidence>
<evidence type="ECO:0000256" key="6">
    <source>
        <dbReference type="ARBA" id="ARBA00023033"/>
    </source>
</evidence>